<comment type="caution">
    <text evidence="8">The sequence shown here is derived from an EMBL/GenBank/DDBJ whole genome shotgun (WGS) entry which is preliminary data.</text>
</comment>
<keyword evidence="4" id="KW-0808">Transferase</keyword>
<dbReference type="InterPro" id="IPR013587">
    <property type="entry name" value="Nitrate/nitrite_sensing"/>
</dbReference>
<dbReference type="PANTHER" id="PTHR45436:SF5">
    <property type="entry name" value="SENSOR HISTIDINE KINASE TRCS"/>
    <property type="match status" value="1"/>
</dbReference>
<dbReference type="SUPFAM" id="SSF55874">
    <property type="entry name" value="ATPase domain of HSP90 chaperone/DNA topoisomerase II/histidine kinase"/>
    <property type="match status" value="1"/>
</dbReference>
<reference evidence="8 9" key="1">
    <citation type="submission" date="2020-07" db="EMBL/GenBank/DDBJ databases">
        <title>Genomic Encyclopedia of Type Strains, Phase IV (KMG-IV): sequencing the most valuable type-strain genomes for metagenomic binning, comparative biology and taxonomic classification.</title>
        <authorList>
            <person name="Goeker M."/>
        </authorList>
    </citation>
    <scope>NUCLEOTIDE SEQUENCE [LARGE SCALE GENOMIC DNA]</scope>
    <source>
        <strain evidence="8 9">DSM 45533</strain>
    </source>
</reference>
<feature type="transmembrane region" description="Helical" evidence="6">
    <location>
        <begin position="303"/>
        <end position="326"/>
    </location>
</feature>
<evidence type="ECO:0000313" key="8">
    <source>
        <dbReference type="EMBL" id="MBA2891497.1"/>
    </source>
</evidence>
<keyword evidence="6" id="KW-0472">Membrane</keyword>
<dbReference type="GO" id="GO:0000160">
    <property type="term" value="P:phosphorelay signal transduction system"/>
    <property type="evidence" value="ECO:0007669"/>
    <property type="project" value="TreeGrafter"/>
</dbReference>
<evidence type="ECO:0000259" key="7">
    <source>
        <dbReference type="SMART" id="SM00387"/>
    </source>
</evidence>
<dbReference type="Pfam" id="PF08376">
    <property type="entry name" value="NIT"/>
    <property type="match status" value="1"/>
</dbReference>
<dbReference type="GO" id="GO:0004673">
    <property type="term" value="F:protein histidine kinase activity"/>
    <property type="evidence" value="ECO:0007669"/>
    <property type="project" value="UniProtKB-EC"/>
</dbReference>
<name>A0A7W0CIB6_9ACTN</name>
<evidence type="ECO:0000256" key="6">
    <source>
        <dbReference type="SAM" id="Phobius"/>
    </source>
</evidence>
<dbReference type="GO" id="GO:0005886">
    <property type="term" value="C:plasma membrane"/>
    <property type="evidence" value="ECO:0007669"/>
    <property type="project" value="TreeGrafter"/>
</dbReference>
<dbReference type="EMBL" id="JACDUR010000003">
    <property type="protein sequence ID" value="MBA2891497.1"/>
    <property type="molecule type" value="Genomic_DNA"/>
</dbReference>
<keyword evidence="6" id="KW-0812">Transmembrane</keyword>
<evidence type="ECO:0000313" key="9">
    <source>
        <dbReference type="Proteomes" id="UP000530928"/>
    </source>
</evidence>
<dbReference type="SMART" id="SM00387">
    <property type="entry name" value="HATPase_c"/>
    <property type="match status" value="1"/>
</dbReference>
<keyword evidence="3" id="KW-0597">Phosphoprotein</keyword>
<dbReference type="InterPro" id="IPR050428">
    <property type="entry name" value="TCS_sensor_his_kinase"/>
</dbReference>
<evidence type="ECO:0000256" key="3">
    <source>
        <dbReference type="ARBA" id="ARBA00022553"/>
    </source>
</evidence>
<dbReference type="RefSeq" id="WP_181610287.1">
    <property type="nucleotide sequence ID" value="NZ_BAABAM010000002.1"/>
</dbReference>
<dbReference type="AlphaFoldDB" id="A0A7W0CIB6"/>
<sequence length="632" mass="68734">MPPKRGRPIALKILILLSVPLAALAGLWGFAAGLTGNDGLRLLEIDSLVENLATPSEQVNIELQRERLLTVELYTGAPRQHDLVRQRAATDVAVARLAASIEEQGTLAPELKTQVNALTRDLAGLRSLRGEIDERTVTVVRAMGVYNRMVDAGFRMYDKLILVPELALYRQARAVTSLGEAKELLSRERALIVVIMAADRVDDEVRAMFAETVATRRLLFEQALSYLDGNLRQPYLQLEGSPRYKRFLEIEEAVQAQSIGTGLPASSASWPGVSAQLWGEIERNQVQAVAGLVDRVTPAASGILVKIGVAGVLGLVAVGVAIWVSLRFRRKLVRELAGLRDAATALAHAGLPQVVRRLQNNPRAVPEPMPLEIRTLTTEVADIAQAFNSVQTTAIEAAAGQARLRHGVNQVFVNLARRNQSLLHRQLLQLDEMEKSAPDPETLEDLFRLDHLTTRMRRHAESLIILSGHAAGRGWRRSVPIVDVMRAAAAEVEEYARVEITLPPKLALTGGAVADVVHLLAELIENATLFSPPTTRVDVRAFQPEVGGGLAIEIEDRGLGLPDADLDELNARLRTAPEFDLAESDRLGLFVVSRLAGRHEITVTLGPSPYGGLTATVLLPSSVIADQLALSN</sequence>
<dbReference type="PANTHER" id="PTHR45436">
    <property type="entry name" value="SENSOR HISTIDINE KINASE YKOH"/>
    <property type="match status" value="1"/>
</dbReference>
<organism evidence="8 9">
    <name type="scientific">Nonomuraea soli</name>
    <dbReference type="NCBI Taxonomy" id="1032476"/>
    <lineage>
        <taxon>Bacteria</taxon>
        <taxon>Bacillati</taxon>
        <taxon>Actinomycetota</taxon>
        <taxon>Actinomycetes</taxon>
        <taxon>Streptosporangiales</taxon>
        <taxon>Streptosporangiaceae</taxon>
        <taxon>Nonomuraea</taxon>
    </lineage>
</organism>
<keyword evidence="9" id="KW-1185">Reference proteome</keyword>
<gene>
    <name evidence="8" type="ORF">HNR30_002838</name>
</gene>
<comment type="catalytic activity">
    <reaction evidence="1">
        <text>ATP + protein L-histidine = ADP + protein N-phospho-L-histidine.</text>
        <dbReference type="EC" id="2.7.13.3"/>
    </reaction>
</comment>
<dbReference type="Pfam" id="PF02518">
    <property type="entry name" value="HATPase_c"/>
    <property type="match status" value="1"/>
</dbReference>
<accession>A0A7W0CIB6</accession>
<dbReference type="Proteomes" id="UP000530928">
    <property type="component" value="Unassembled WGS sequence"/>
</dbReference>
<keyword evidence="6" id="KW-1133">Transmembrane helix</keyword>
<evidence type="ECO:0000256" key="4">
    <source>
        <dbReference type="ARBA" id="ARBA00022679"/>
    </source>
</evidence>
<proteinExistence type="predicted"/>
<dbReference type="EC" id="2.7.13.3" evidence="2"/>
<feature type="domain" description="Histidine kinase/HSP90-like ATPase" evidence="7">
    <location>
        <begin position="511"/>
        <end position="623"/>
    </location>
</feature>
<evidence type="ECO:0000256" key="2">
    <source>
        <dbReference type="ARBA" id="ARBA00012438"/>
    </source>
</evidence>
<dbReference type="InterPro" id="IPR003594">
    <property type="entry name" value="HATPase_dom"/>
</dbReference>
<keyword evidence="5 8" id="KW-0418">Kinase</keyword>
<dbReference type="Gene3D" id="3.30.565.10">
    <property type="entry name" value="Histidine kinase-like ATPase, C-terminal domain"/>
    <property type="match status" value="1"/>
</dbReference>
<protein>
    <recommendedName>
        <fullName evidence="2">histidine kinase</fullName>
        <ecNumber evidence="2">2.7.13.3</ecNumber>
    </recommendedName>
</protein>
<evidence type="ECO:0000256" key="1">
    <source>
        <dbReference type="ARBA" id="ARBA00000085"/>
    </source>
</evidence>
<dbReference type="InterPro" id="IPR036890">
    <property type="entry name" value="HATPase_C_sf"/>
</dbReference>
<evidence type="ECO:0000256" key="5">
    <source>
        <dbReference type="ARBA" id="ARBA00022777"/>
    </source>
</evidence>